<dbReference type="Pfam" id="PF02230">
    <property type="entry name" value="Abhydrolase_2"/>
    <property type="match status" value="1"/>
</dbReference>
<dbReference type="InterPro" id="IPR029058">
    <property type="entry name" value="AB_hydrolase_fold"/>
</dbReference>
<evidence type="ECO:0000256" key="5">
    <source>
        <dbReference type="ARBA" id="ARBA00022801"/>
    </source>
</evidence>
<dbReference type="SUPFAM" id="SSF53474">
    <property type="entry name" value="alpha/beta-Hydrolases"/>
    <property type="match status" value="1"/>
</dbReference>
<sequence length="291" mass="31906">MYKKVYFVVLFAFALITGCGGGGNSKQVASGSEKFVLTHDGVNREYAVILPDNYDGETALPVVLNFHGYGGKAQEYIVEADMRPEAQSAPFLLVYPQGSLLNGVSHWNASLPGPDNKSSADDLGFTRALIEQLSESYTIDAERIYAVGYSNGGMFSYALACQLSDKIAAIGSVSGTMLDGDCNPLRPIPVIIFHGTEDSVIPYEGDEDWNSVETVLNHWIQFNGTETTPTNTRQNANVEYSQYINNNSGIAVEHYKVVGGEHIWFTQGTDGLNTSEQLWQFLSQYDLNGKR</sequence>
<dbReference type="STRING" id="1080227.A8L45_17600"/>
<protein>
    <recommendedName>
        <fullName evidence="9">Phospholipase/carboxylesterase/thioesterase domain-containing protein</fullName>
    </recommendedName>
</protein>
<dbReference type="PANTHER" id="PTHR38050:SF2">
    <property type="entry name" value="FERULOYL ESTERASE C-RELATED"/>
    <property type="match status" value="1"/>
</dbReference>
<dbReference type="EMBL" id="LYBM01000038">
    <property type="protein sequence ID" value="ODA31304.1"/>
    <property type="molecule type" value="Genomic_DNA"/>
</dbReference>
<name>A0A1C3EDM3_9GAMM</name>
<evidence type="ECO:0000313" key="10">
    <source>
        <dbReference type="EMBL" id="ODA31304.1"/>
    </source>
</evidence>
<keyword evidence="5" id="KW-0378">Hydrolase</keyword>
<keyword evidence="7" id="KW-0624">Polysaccharide degradation</keyword>
<dbReference type="AlphaFoldDB" id="A0A1C3EDM3"/>
<evidence type="ECO:0000259" key="9">
    <source>
        <dbReference type="Pfam" id="PF02230"/>
    </source>
</evidence>
<evidence type="ECO:0000256" key="4">
    <source>
        <dbReference type="ARBA" id="ARBA00022729"/>
    </source>
</evidence>
<dbReference type="PANTHER" id="PTHR38050">
    <property type="match status" value="1"/>
</dbReference>
<dbReference type="RefSeq" id="WP_068904674.1">
    <property type="nucleotide sequence ID" value="NZ_JBHUIF010000012.1"/>
</dbReference>
<dbReference type="PROSITE" id="PS51257">
    <property type="entry name" value="PROKAR_LIPOPROTEIN"/>
    <property type="match status" value="1"/>
</dbReference>
<comment type="caution">
    <text evidence="10">The sequence shown here is derived from an EMBL/GenBank/DDBJ whole genome shotgun (WGS) entry which is preliminary data.</text>
</comment>
<proteinExistence type="predicted"/>
<keyword evidence="4 8" id="KW-0732">Signal</keyword>
<keyword evidence="11" id="KW-1185">Reference proteome</keyword>
<evidence type="ECO:0000256" key="6">
    <source>
        <dbReference type="ARBA" id="ARBA00023277"/>
    </source>
</evidence>
<evidence type="ECO:0000313" key="11">
    <source>
        <dbReference type="Proteomes" id="UP000094936"/>
    </source>
</evidence>
<evidence type="ECO:0000256" key="3">
    <source>
        <dbReference type="ARBA" id="ARBA00022651"/>
    </source>
</evidence>
<organism evidence="10 11">
    <name type="scientific">Veronia pacifica</name>
    <dbReference type="NCBI Taxonomy" id="1080227"/>
    <lineage>
        <taxon>Bacteria</taxon>
        <taxon>Pseudomonadati</taxon>
        <taxon>Pseudomonadota</taxon>
        <taxon>Gammaproteobacteria</taxon>
        <taxon>Vibrionales</taxon>
        <taxon>Vibrionaceae</taxon>
        <taxon>Veronia</taxon>
    </lineage>
</organism>
<dbReference type="InterPro" id="IPR003140">
    <property type="entry name" value="PLipase/COase/thioEstase"/>
</dbReference>
<evidence type="ECO:0000256" key="7">
    <source>
        <dbReference type="ARBA" id="ARBA00023326"/>
    </source>
</evidence>
<dbReference type="GO" id="GO:0045493">
    <property type="term" value="P:xylan catabolic process"/>
    <property type="evidence" value="ECO:0007669"/>
    <property type="project" value="UniProtKB-KW"/>
</dbReference>
<evidence type="ECO:0000256" key="8">
    <source>
        <dbReference type="SAM" id="SignalP"/>
    </source>
</evidence>
<dbReference type="Gene3D" id="3.40.50.1820">
    <property type="entry name" value="alpha/beta hydrolase"/>
    <property type="match status" value="1"/>
</dbReference>
<dbReference type="GO" id="GO:0030600">
    <property type="term" value="F:feruloyl esterase activity"/>
    <property type="evidence" value="ECO:0007669"/>
    <property type="project" value="InterPro"/>
</dbReference>
<keyword evidence="2" id="KW-0964">Secreted</keyword>
<feature type="signal peptide" evidence="8">
    <location>
        <begin position="1"/>
        <end position="21"/>
    </location>
</feature>
<dbReference type="OrthoDB" id="9787933at2"/>
<keyword evidence="6" id="KW-0119">Carbohydrate metabolism</keyword>
<keyword evidence="3" id="KW-0858">Xylan degradation</keyword>
<accession>A0A1C3EDM3</accession>
<comment type="subcellular location">
    <subcellularLocation>
        <location evidence="1">Secreted</location>
    </subcellularLocation>
</comment>
<evidence type="ECO:0000256" key="2">
    <source>
        <dbReference type="ARBA" id="ARBA00022525"/>
    </source>
</evidence>
<dbReference type="InterPro" id="IPR043595">
    <property type="entry name" value="FaeB/C/D"/>
</dbReference>
<dbReference type="GO" id="GO:0005576">
    <property type="term" value="C:extracellular region"/>
    <property type="evidence" value="ECO:0007669"/>
    <property type="project" value="UniProtKB-SubCell"/>
</dbReference>
<gene>
    <name evidence="10" type="ORF">A8L45_17600</name>
</gene>
<evidence type="ECO:0000256" key="1">
    <source>
        <dbReference type="ARBA" id="ARBA00004613"/>
    </source>
</evidence>
<feature type="chain" id="PRO_5008672987" description="Phospholipase/carboxylesterase/thioesterase domain-containing protein" evidence="8">
    <location>
        <begin position="22"/>
        <end position="291"/>
    </location>
</feature>
<dbReference type="Proteomes" id="UP000094936">
    <property type="component" value="Unassembled WGS sequence"/>
</dbReference>
<feature type="domain" description="Phospholipase/carboxylesterase/thioesterase" evidence="9">
    <location>
        <begin position="126"/>
        <end position="206"/>
    </location>
</feature>
<reference evidence="10 11" key="1">
    <citation type="submission" date="2016-05" db="EMBL/GenBank/DDBJ databases">
        <title>Genomic Taxonomy of the Vibrionaceae.</title>
        <authorList>
            <person name="Gomez-Gil B."/>
            <person name="Enciso-Ibarra J."/>
        </authorList>
    </citation>
    <scope>NUCLEOTIDE SEQUENCE [LARGE SCALE GENOMIC DNA]</scope>
    <source>
        <strain evidence="10 11">CAIM 1920</strain>
    </source>
</reference>